<organism evidence="11 12">
    <name type="scientific">Enteractinococcus helveticum</name>
    <dbReference type="NCBI Taxonomy" id="1837282"/>
    <lineage>
        <taxon>Bacteria</taxon>
        <taxon>Bacillati</taxon>
        <taxon>Actinomycetota</taxon>
        <taxon>Actinomycetes</taxon>
        <taxon>Micrococcales</taxon>
        <taxon>Micrococcaceae</taxon>
    </lineage>
</organism>
<dbReference type="Proteomes" id="UP000703315">
    <property type="component" value="Unassembled WGS sequence"/>
</dbReference>
<dbReference type="RefSeq" id="WP_303902781.1">
    <property type="nucleotide sequence ID" value="NZ_DYXC01000041.1"/>
</dbReference>
<keyword evidence="3 9" id="KW-0031">Aminopeptidase</keyword>
<evidence type="ECO:0000256" key="9">
    <source>
        <dbReference type="RuleBase" id="RU004386"/>
    </source>
</evidence>
<keyword evidence="8 9" id="KW-0482">Metalloprotease</keyword>
<dbReference type="SUPFAM" id="SSF53187">
    <property type="entry name" value="Zn-dependent exopeptidases"/>
    <property type="match status" value="1"/>
</dbReference>
<sequence length="418" mass="44813">MTQYLDDLAAFIHASPSPYHVTAQVAARAADAGFTVVDDAPGDLPSQPGGYVLVRDGAVIAWRIPENLPQHPSFRIIGAHTDSPTFRVKPLPNNTSAGYNRVGVEIYGGVLVNSWLDRDLGFAGRLITDDGAHLVRTPSMARIPQLAIHLDRSVNDGLKLDRQQHLVPIVGAGGDADILAAIAQHAEVDPAQIKGFDLVLTDTQEPATIGIDNDFFAAPRLDNLLSVHAGLRALLDAESEHITVLAAFDHEEVGSETRTGAGGPMLDEMLTLIMASQNIPVHLHRSIIAHSKLLSADGGHLVHPNYADRHDPEHQPKPNHGPILKVNATQRYLSDGRGAAQFNRWAEQAGIPHQVFVSKNTQPSGSTIGPISATRLGIETIDAGVGLLSMHSVREMCGAQDPEYLARLAGAFLQDLQA</sequence>
<evidence type="ECO:0000256" key="1">
    <source>
        <dbReference type="ARBA" id="ARBA00001947"/>
    </source>
</evidence>
<dbReference type="GO" id="GO:0008270">
    <property type="term" value="F:zinc ion binding"/>
    <property type="evidence" value="ECO:0007669"/>
    <property type="project" value="InterPro"/>
</dbReference>
<evidence type="ECO:0000256" key="7">
    <source>
        <dbReference type="ARBA" id="ARBA00022833"/>
    </source>
</evidence>
<dbReference type="GO" id="GO:0006508">
    <property type="term" value="P:proteolysis"/>
    <property type="evidence" value="ECO:0007669"/>
    <property type="project" value="UniProtKB-KW"/>
</dbReference>
<evidence type="ECO:0000256" key="10">
    <source>
        <dbReference type="RuleBase" id="RU004387"/>
    </source>
</evidence>
<dbReference type="InterPro" id="IPR023358">
    <property type="entry name" value="Peptidase_M18_dom2"/>
</dbReference>
<dbReference type="NCBIfam" id="NF002759">
    <property type="entry name" value="PRK02813.1"/>
    <property type="match status" value="1"/>
</dbReference>
<gene>
    <name evidence="11" type="ORF">K8V32_03210</name>
</gene>
<comment type="cofactor">
    <cofactor evidence="1 10">
        <name>Zn(2+)</name>
        <dbReference type="ChEBI" id="CHEBI:29105"/>
    </cofactor>
</comment>
<dbReference type="GO" id="GO:0005737">
    <property type="term" value="C:cytoplasm"/>
    <property type="evidence" value="ECO:0007669"/>
    <property type="project" value="UniProtKB-ARBA"/>
</dbReference>
<dbReference type="GO" id="GO:0008237">
    <property type="term" value="F:metallopeptidase activity"/>
    <property type="evidence" value="ECO:0007669"/>
    <property type="project" value="UniProtKB-KW"/>
</dbReference>
<dbReference type="PANTHER" id="PTHR28570">
    <property type="entry name" value="ASPARTYL AMINOPEPTIDASE"/>
    <property type="match status" value="1"/>
</dbReference>
<dbReference type="Gene3D" id="3.40.630.10">
    <property type="entry name" value="Zn peptidases"/>
    <property type="match status" value="1"/>
</dbReference>
<accession>A0A921FKF2</accession>
<dbReference type="InterPro" id="IPR001948">
    <property type="entry name" value="Peptidase_M18"/>
</dbReference>
<name>A0A921FKF2_9MICC</name>
<evidence type="ECO:0000256" key="4">
    <source>
        <dbReference type="ARBA" id="ARBA00022670"/>
    </source>
</evidence>
<evidence type="ECO:0000256" key="2">
    <source>
        <dbReference type="ARBA" id="ARBA00008290"/>
    </source>
</evidence>
<keyword evidence="5 9" id="KW-0479">Metal-binding</keyword>
<evidence type="ECO:0000313" key="12">
    <source>
        <dbReference type="Proteomes" id="UP000703315"/>
    </source>
</evidence>
<keyword evidence="4 9" id="KW-0645">Protease</keyword>
<dbReference type="EMBL" id="DYXC01000041">
    <property type="protein sequence ID" value="HJF13800.1"/>
    <property type="molecule type" value="Genomic_DNA"/>
</dbReference>
<dbReference type="PANTHER" id="PTHR28570:SF3">
    <property type="entry name" value="ASPARTYL AMINOPEPTIDASE"/>
    <property type="match status" value="1"/>
</dbReference>
<reference evidence="11" key="1">
    <citation type="journal article" date="2021" name="PeerJ">
        <title>Extensive microbial diversity within the chicken gut microbiome revealed by metagenomics and culture.</title>
        <authorList>
            <person name="Gilroy R."/>
            <person name="Ravi A."/>
            <person name="Getino M."/>
            <person name="Pursley I."/>
            <person name="Horton D.L."/>
            <person name="Alikhan N.F."/>
            <person name="Baker D."/>
            <person name="Gharbi K."/>
            <person name="Hall N."/>
            <person name="Watson M."/>
            <person name="Adriaenssens E.M."/>
            <person name="Foster-Nyarko E."/>
            <person name="Jarju S."/>
            <person name="Secka A."/>
            <person name="Antonio M."/>
            <person name="Oren A."/>
            <person name="Chaudhuri R.R."/>
            <person name="La Ragione R."/>
            <person name="Hildebrand F."/>
            <person name="Pallen M.J."/>
        </authorList>
    </citation>
    <scope>NUCLEOTIDE SEQUENCE</scope>
    <source>
        <strain evidence="11">ChiHjej13B12-14962</strain>
    </source>
</reference>
<proteinExistence type="inferred from homology"/>
<keyword evidence="7 9" id="KW-0862">Zinc</keyword>
<evidence type="ECO:0000256" key="8">
    <source>
        <dbReference type="ARBA" id="ARBA00023049"/>
    </source>
</evidence>
<dbReference type="EC" id="3.4.11.-" evidence="10"/>
<dbReference type="PRINTS" id="PR00932">
    <property type="entry name" value="AMINO1PTASE"/>
</dbReference>
<evidence type="ECO:0000313" key="11">
    <source>
        <dbReference type="EMBL" id="HJF13800.1"/>
    </source>
</evidence>
<evidence type="ECO:0000256" key="3">
    <source>
        <dbReference type="ARBA" id="ARBA00022438"/>
    </source>
</evidence>
<evidence type="ECO:0000256" key="5">
    <source>
        <dbReference type="ARBA" id="ARBA00022723"/>
    </source>
</evidence>
<dbReference type="SUPFAM" id="SSF101821">
    <property type="entry name" value="Aminopeptidase/glucanase lid domain"/>
    <property type="match status" value="1"/>
</dbReference>
<keyword evidence="6 9" id="KW-0378">Hydrolase</keyword>
<dbReference type="Gene3D" id="2.30.250.10">
    <property type="entry name" value="Aminopeptidase i, Domain 2"/>
    <property type="match status" value="1"/>
</dbReference>
<dbReference type="GO" id="GO:0004177">
    <property type="term" value="F:aminopeptidase activity"/>
    <property type="evidence" value="ECO:0007669"/>
    <property type="project" value="UniProtKB-KW"/>
</dbReference>
<evidence type="ECO:0000256" key="6">
    <source>
        <dbReference type="ARBA" id="ARBA00022801"/>
    </source>
</evidence>
<protein>
    <recommendedName>
        <fullName evidence="10">M18 family aminopeptidase</fullName>
        <ecNumber evidence="10">3.4.11.-</ecNumber>
    </recommendedName>
</protein>
<comment type="caution">
    <text evidence="11">The sequence shown here is derived from an EMBL/GenBank/DDBJ whole genome shotgun (WGS) entry which is preliminary data.</text>
</comment>
<dbReference type="AlphaFoldDB" id="A0A921FKF2"/>
<comment type="similarity">
    <text evidence="2 9">Belongs to the peptidase M18 family.</text>
</comment>
<reference evidence="11" key="2">
    <citation type="submission" date="2021-09" db="EMBL/GenBank/DDBJ databases">
        <authorList>
            <person name="Gilroy R."/>
        </authorList>
    </citation>
    <scope>NUCLEOTIDE SEQUENCE</scope>
    <source>
        <strain evidence="11">ChiHjej13B12-14962</strain>
    </source>
</reference>
<dbReference type="Pfam" id="PF02127">
    <property type="entry name" value="Peptidase_M18"/>
    <property type="match status" value="1"/>
</dbReference>